<dbReference type="Gene3D" id="2.60.40.150">
    <property type="entry name" value="C2 domain"/>
    <property type="match status" value="1"/>
</dbReference>
<feature type="region of interest" description="Disordered" evidence="8">
    <location>
        <begin position="753"/>
        <end position="816"/>
    </location>
</feature>
<evidence type="ECO:0000256" key="5">
    <source>
        <dbReference type="ARBA" id="ARBA00022737"/>
    </source>
</evidence>
<evidence type="ECO:0000313" key="12">
    <source>
        <dbReference type="EMBL" id="TRY80057.1"/>
    </source>
</evidence>
<feature type="region of interest" description="Disordered" evidence="8">
    <location>
        <begin position="1184"/>
        <end position="1217"/>
    </location>
</feature>
<feature type="compositionally biased region" description="Polar residues" evidence="8">
    <location>
        <begin position="762"/>
        <end position="777"/>
    </location>
</feature>
<dbReference type="InterPro" id="IPR035983">
    <property type="entry name" value="Hect_E3_ubiquitin_ligase"/>
</dbReference>
<feature type="region of interest" description="Disordered" evidence="8">
    <location>
        <begin position="912"/>
        <end position="948"/>
    </location>
</feature>
<feature type="compositionally biased region" description="Low complexity" evidence="8">
    <location>
        <begin position="330"/>
        <end position="349"/>
    </location>
</feature>
<sequence length="1788" mass="198527">MAEGGSQGAPMDIPILVEPVTIVEPDEEPVVNEEEDPHVDLVQFIITNVGASSLKKGIFFSPDPYVKFKISPGEEFNRTAAHYGQHCRTNVRRNTVDPSWDNEKFRFVASMNDFLEIEIKDKFVKSRPIISRNLGKLKTPIHKLLHNVKTQKPSHVAYSLSTQENPCCSSLRFCVTLFQDPPSAARSSLLQPPTASMLAKSPTSPFASELSTPRQSLPFSASNSPGESPFSRQVMNRRSSDSRQMLKTSPEVFLRQTTARRRSNLKNEGTQCSPTLLRRRALNRKESSPGRPSTNVASGQTINGARARPNSATLSEAQMVRSRTLPRRLSQQSCSQEAPAASPSSQSQSNDNMRVQSSTRKLSASPRERKRNASSLATSNPDPTSSKLSPDTANYYRVLSDTANRQEPRQADAATATDMPASPIPLQKNRVFGPQTGRNQANVLPFGRSVQKAIVPKAVSALCIEPMETAADDFTLRGSSETASSSLVSCLNLDLGVDNPRRPNTLSRHGLGSSQSHGGLSIFGSVDSEQSVPRTAPLATPEHDTSLVDTSSMDQADNEETNQGVQQQQSMDGIPNDVFQEHMDQVLEASESSSSSGQRNPCLSEIRQRHSNLMSTDNVPSYNTSLDITNALLDDDVFTSGTNHMEQGAQSSQSPSESIPHSSSLTTSGNSSTLPVTVPVTNVNVVSLESGTSLRSSPYSVNNNHISQYPNPVIVEQSPSEYSNSSSSSRQRLESAPMDIHYLGAPHFDSSGIISSPMSISEAHSTGMSTPNGSPHNSTHEDDDEDIPDPYPSSPNSVFNSPTHDHQLHLPHVDPIDPSILGASGFSVEITPPPDSVNRTHELPDVIPTQYRHCLRDFNDEPQGSSEIEAGAVGQVVKYRREQMLQIQDGAGEASGAANKLVPSESRLYRRRISKSPADRTCRSPSDSGSTYTEEISPESVAQVTSLPSIPRRSTFRVNLPPNEMLPTHWEARMDSHGRIFYIDHLNHTTTWHKPAPASALQYPSNEASGARHDEQQRLQLDQRYQRIHRAMASTSVSSETDITDGMSYSESASFITAERQKELLIQSPMVRFVCRSDFFTRVQQSDHPCTSLLNRSSVKHMISRIRRDASTYERYQHNRDLVALLNIFSCKERDLPPGWESKKDRNGKIFFIDHTAKTTTFIDPRLPNDWPLLPLDVSEPHLLAPNDPASPLLPPPPPRNHRHSLTPPLNTNRTATPNTAIFLAPPNARRRSRSVGDDELNQSARSMSVVRPLTSSTSGGVTMPAVLCNTPTAYNEKVVAFLRQSAIMEVLKQKRPSVASNKYLRDKINAIRLEGTYALERLSQDVELTILLSLFEEEIMSYVPPILLAGNFPPGPSTPPLTAGGAATGPGPVPRSPRSSPNLSPLTSPGFTRANARAPAPYRRDFDAKLRSFYRKLESKGYGQGPGKLKFPIRREFLLEDAFKQVMCASKKDLAKSRLFISFDKEEGLDYGGPSREFFFLISREVFNPYYGLFEYSANDTYTVQLSPLSSFVDHHLDWFRFCGRLLGLALVNKYLLDAFFTRPFYKALLKLPVSLDDLESLDGEFHQSMVWLQENEITDPETLGMTFSVNEEVFGKIVERDLKPGGKHVQVTEKNKKDYIERVVKWRLERGVAAQTDILVKGFYEVVDPRLLAVFDARELELVIAGTAEIDVIDWRRNTEYRSGYYDAHPVIAWFWLAIERFDNERRLRLLQFVTGTSSVPYEGFAALRGSNGPRRFCIEKWGKPTSLPRAHTCFNRLDLPPYISPEQLLEKLLLAVEETSTFGIE</sequence>
<protein>
    <recommendedName>
        <fullName evidence="3">HECT-type E3 ubiquitin transferase</fullName>
        <ecNumber evidence="3">2.3.2.26</ecNumber>
    </recommendedName>
</protein>
<feature type="compositionally biased region" description="Polar residues" evidence="8">
    <location>
        <begin position="290"/>
        <end position="303"/>
    </location>
</feature>
<feature type="compositionally biased region" description="Polar residues" evidence="8">
    <location>
        <begin position="185"/>
        <end position="194"/>
    </location>
</feature>
<comment type="catalytic activity">
    <reaction evidence="1">
        <text>S-ubiquitinyl-[E2 ubiquitin-conjugating enzyme]-L-cysteine + [acceptor protein]-L-lysine = [E2 ubiquitin-conjugating enzyme]-L-cysteine + N(6)-ubiquitinyl-[acceptor protein]-L-lysine.</text>
        <dbReference type="EC" id="2.3.2.26"/>
    </reaction>
</comment>
<proteinExistence type="predicted"/>
<organism evidence="12 13">
    <name type="scientific">Tigriopus californicus</name>
    <name type="common">Marine copepod</name>
    <dbReference type="NCBI Taxonomy" id="6832"/>
    <lineage>
        <taxon>Eukaryota</taxon>
        <taxon>Metazoa</taxon>
        <taxon>Ecdysozoa</taxon>
        <taxon>Arthropoda</taxon>
        <taxon>Crustacea</taxon>
        <taxon>Multicrustacea</taxon>
        <taxon>Hexanauplia</taxon>
        <taxon>Copepoda</taxon>
        <taxon>Harpacticoida</taxon>
        <taxon>Harpacticidae</taxon>
        <taxon>Tigriopus</taxon>
    </lineage>
</organism>
<dbReference type="SUPFAM" id="SSF49562">
    <property type="entry name" value="C2 domain (Calcium/lipid-binding domain, CaLB)"/>
    <property type="match status" value="1"/>
</dbReference>
<dbReference type="PANTHER" id="PTHR11254">
    <property type="entry name" value="HECT DOMAIN UBIQUITIN-PROTEIN LIGASE"/>
    <property type="match status" value="1"/>
</dbReference>
<feature type="compositionally biased region" description="Basic and acidic residues" evidence="8">
    <location>
        <begin position="803"/>
        <end position="815"/>
    </location>
</feature>
<feature type="region of interest" description="Disordered" evidence="8">
    <location>
        <begin position="1358"/>
        <end position="1396"/>
    </location>
</feature>
<dbReference type="Gene3D" id="3.90.1750.10">
    <property type="entry name" value="Hect, E3 ligase catalytic domains"/>
    <property type="match status" value="1"/>
</dbReference>
<dbReference type="FunFam" id="3.30.2160.10:FF:000001">
    <property type="entry name" value="E3 ubiquitin-protein ligase NEDD4-like"/>
    <property type="match status" value="1"/>
</dbReference>
<dbReference type="SMART" id="SM00456">
    <property type="entry name" value="WW"/>
    <property type="match status" value="2"/>
</dbReference>
<feature type="compositionally biased region" description="Polar residues" evidence="8">
    <location>
        <begin position="1208"/>
        <end position="1217"/>
    </location>
</feature>
<dbReference type="Proteomes" id="UP000318571">
    <property type="component" value="Chromosome 6"/>
</dbReference>
<dbReference type="InterPro" id="IPR001202">
    <property type="entry name" value="WW_dom"/>
</dbReference>
<dbReference type="CDD" id="cd00201">
    <property type="entry name" value="WW"/>
    <property type="match status" value="2"/>
</dbReference>
<evidence type="ECO:0000259" key="10">
    <source>
        <dbReference type="PROSITE" id="PS50020"/>
    </source>
</evidence>
<dbReference type="Gene3D" id="3.30.2410.10">
    <property type="entry name" value="Hect, E3 ligase catalytic domain"/>
    <property type="match status" value="1"/>
</dbReference>
<dbReference type="GO" id="GO:0009966">
    <property type="term" value="P:regulation of signal transduction"/>
    <property type="evidence" value="ECO:0007669"/>
    <property type="project" value="UniProtKB-ARBA"/>
</dbReference>
<dbReference type="CDD" id="cd00078">
    <property type="entry name" value="HECTc"/>
    <property type="match status" value="1"/>
</dbReference>
<dbReference type="Pfam" id="PF18436">
    <property type="entry name" value="HECW1_helix"/>
    <property type="match status" value="1"/>
</dbReference>
<dbReference type="Gene3D" id="2.20.70.10">
    <property type="match status" value="2"/>
</dbReference>
<feature type="domain" description="WW" evidence="10">
    <location>
        <begin position="1134"/>
        <end position="1167"/>
    </location>
</feature>
<dbReference type="FunFam" id="3.30.2410.10:FF:000002">
    <property type="entry name" value="E3 ubiquitin-protein ligase HECW2"/>
    <property type="match status" value="1"/>
</dbReference>
<gene>
    <name evidence="12" type="ORF">TCAL_06772</name>
</gene>
<dbReference type="InterPro" id="IPR035892">
    <property type="entry name" value="C2_domain_sf"/>
</dbReference>
<comment type="pathway">
    <text evidence="2">Protein modification; protein ubiquitination.</text>
</comment>
<keyword evidence="4" id="KW-0808">Transferase</keyword>
<reference evidence="12 13" key="1">
    <citation type="journal article" date="2018" name="Nat. Ecol. Evol.">
        <title>Genomic signatures of mitonuclear coevolution across populations of Tigriopus californicus.</title>
        <authorList>
            <person name="Barreto F.S."/>
            <person name="Watson E.T."/>
            <person name="Lima T.G."/>
            <person name="Willett C.S."/>
            <person name="Edmands S."/>
            <person name="Li W."/>
            <person name="Burton R.S."/>
        </authorList>
    </citation>
    <scope>NUCLEOTIDE SEQUENCE [LARGE SCALE GENOMIC DNA]</scope>
    <source>
        <strain evidence="12 13">San Diego</strain>
    </source>
</reference>
<dbReference type="SUPFAM" id="SSF51045">
    <property type="entry name" value="WW domain"/>
    <property type="match status" value="2"/>
</dbReference>
<evidence type="ECO:0000256" key="1">
    <source>
        <dbReference type="ARBA" id="ARBA00000885"/>
    </source>
</evidence>
<feature type="compositionally biased region" description="Polar residues" evidence="8">
    <location>
        <begin position="923"/>
        <end position="948"/>
    </location>
</feature>
<feature type="region of interest" description="Disordered" evidence="8">
    <location>
        <begin position="501"/>
        <end position="549"/>
    </location>
</feature>
<dbReference type="GO" id="GO:0006511">
    <property type="term" value="P:ubiquitin-dependent protein catabolic process"/>
    <property type="evidence" value="ECO:0007669"/>
    <property type="project" value="TreeGrafter"/>
</dbReference>
<dbReference type="PROSITE" id="PS01159">
    <property type="entry name" value="WW_DOMAIN_1"/>
    <property type="match status" value="2"/>
</dbReference>
<dbReference type="Pfam" id="PF00632">
    <property type="entry name" value="HECT"/>
    <property type="match status" value="1"/>
</dbReference>
<feature type="domain" description="C2" evidence="9">
    <location>
        <begin position="25"/>
        <end position="155"/>
    </location>
</feature>
<dbReference type="EC" id="2.3.2.26" evidence="3"/>
<evidence type="ECO:0000256" key="4">
    <source>
        <dbReference type="ARBA" id="ARBA00022679"/>
    </source>
</evidence>
<dbReference type="UniPathway" id="UPA00143"/>
<evidence type="ECO:0000259" key="11">
    <source>
        <dbReference type="PROSITE" id="PS50237"/>
    </source>
</evidence>
<dbReference type="GO" id="GO:0048814">
    <property type="term" value="P:regulation of dendrite morphogenesis"/>
    <property type="evidence" value="ECO:0007669"/>
    <property type="project" value="TreeGrafter"/>
</dbReference>
<name>A0A553PQU5_TIGCA</name>
<feature type="compositionally biased region" description="Polar residues" evidence="8">
    <location>
        <begin position="639"/>
        <end position="649"/>
    </location>
</feature>
<keyword evidence="5" id="KW-0677">Repeat</keyword>
<feature type="compositionally biased region" description="Low complexity" evidence="8">
    <location>
        <begin position="650"/>
        <end position="676"/>
    </location>
</feature>
<evidence type="ECO:0000256" key="6">
    <source>
        <dbReference type="ARBA" id="ARBA00022786"/>
    </source>
</evidence>
<dbReference type="InterPro" id="IPR000008">
    <property type="entry name" value="C2_dom"/>
</dbReference>
<dbReference type="Pfam" id="PF00397">
    <property type="entry name" value="WW"/>
    <property type="match status" value="2"/>
</dbReference>
<dbReference type="InterPro" id="IPR040524">
    <property type="entry name" value="HECW1_helix"/>
</dbReference>
<dbReference type="PROSITE" id="PS50004">
    <property type="entry name" value="C2"/>
    <property type="match status" value="1"/>
</dbReference>
<dbReference type="GO" id="GO:0005737">
    <property type="term" value="C:cytoplasm"/>
    <property type="evidence" value="ECO:0007669"/>
    <property type="project" value="TreeGrafter"/>
</dbReference>
<evidence type="ECO:0000256" key="8">
    <source>
        <dbReference type="SAM" id="MobiDB-lite"/>
    </source>
</evidence>
<dbReference type="InterPro" id="IPR036020">
    <property type="entry name" value="WW_dom_sf"/>
</dbReference>
<dbReference type="Gene3D" id="3.30.2160.10">
    <property type="entry name" value="Hect, E3 ligase catalytic domain"/>
    <property type="match status" value="1"/>
</dbReference>
<dbReference type="Pfam" id="PF00168">
    <property type="entry name" value="C2"/>
    <property type="match status" value="1"/>
</dbReference>
<dbReference type="PROSITE" id="PS50237">
    <property type="entry name" value="HECT"/>
    <property type="match status" value="1"/>
</dbReference>
<feature type="compositionally biased region" description="Low complexity" evidence="8">
    <location>
        <begin position="506"/>
        <end position="520"/>
    </location>
</feature>
<feature type="region of interest" description="Disordered" evidence="8">
    <location>
        <begin position="185"/>
        <end position="425"/>
    </location>
</feature>
<evidence type="ECO:0000313" key="13">
    <source>
        <dbReference type="Proteomes" id="UP000318571"/>
    </source>
</evidence>
<dbReference type="GO" id="GO:0016567">
    <property type="term" value="P:protein ubiquitination"/>
    <property type="evidence" value="ECO:0007669"/>
    <property type="project" value="UniProtKB-UniPathway"/>
</dbReference>
<dbReference type="SUPFAM" id="SSF56204">
    <property type="entry name" value="Hect, E3 ligase catalytic domain"/>
    <property type="match status" value="1"/>
</dbReference>
<evidence type="ECO:0000256" key="7">
    <source>
        <dbReference type="PROSITE-ProRule" id="PRU00104"/>
    </source>
</evidence>
<dbReference type="PROSITE" id="PS50020">
    <property type="entry name" value="WW_DOMAIN_2"/>
    <property type="match status" value="2"/>
</dbReference>
<dbReference type="InterPro" id="IPR000569">
    <property type="entry name" value="HECT_dom"/>
</dbReference>
<feature type="compositionally biased region" description="Low complexity" evidence="8">
    <location>
        <begin position="1377"/>
        <end position="1396"/>
    </location>
</feature>
<dbReference type="SMART" id="SM00239">
    <property type="entry name" value="C2"/>
    <property type="match status" value="1"/>
</dbReference>
<feature type="active site" description="Glycyl thioester intermediate" evidence="7">
    <location>
        <position position="1756"/>
    </location>
</feature>
<dbReference type="InterPro" id="IPR050409">
    <property type="entry name" value="E3_ubiq-protein_ligase"/>
</dbReference>
<feature type="region of interest" description="Disordered" evidence="8">
    <location>
        <begin position="638"/>
        <end position="676"/>
    </location>
</feature>
<dbReference type="GO" id="GO:0061630">
    <property type="term" value="F:ubiquitin protein ligase activity"/>
    <property type="evidence" value="ECO:0007669"/>
    <property type="project" value="UniProtKB-EC"/>
</dbReference>
<dbReference type="SMART" id="SM00119">
    <property type="entry name" value="HECTc"/>
    <property type="match status" value="1"/>
</dbReference>
<evidence type="ECO:0000256" key="3">
    <source>
        <dbReference type="ARBA" id="ARBA00012485"/>
    </source>
</evidence>
<feature type="compositionally biased region" description="Polar residues" evidence="8">
    <location>
        <begin position="201"/>
        <end position="247"/>
    </location>
</feature>
<keyword evidence="6 7" id="KW-0833">Ubl conjugation pathway</keyword>
<evidence type="ECO:0000259" key="9">
    <source>
        <dbReference type="PROSITE" id="PS50004"/>
    </source>
</evidence>
<keyword evidence="13" id="KW-1185">Reference proteome</keyword>
<dbReference type="FunFam" id="3.90.1750.10:FF:000079">
    <property type="entry name" value="E3 ubiquitin-protein ligase"/>
    <property type="match status" value="1"/>
</dbReference>
<feature type="domain" description="WW" evidence="10">
    <location>
        <begin position="964"/>
        <end position="997"/>
    </location>
</feature>
<dbReference type="STRING" id="6832.A0A553PQU5"/>
<evidence type="ECO:0000256" key="2">
    <source>
        <dbReference type="ARBA" id="ARBA00004906"/>
    </source>
</evidence>
<feature type="compositionally biased region" description="Polar residues" evidence="8">
    <location>
        <begin position="350"/>
        <end position="362"/>
    </location>
</feature>
<dbReference type="EMBL" id="VCGU01000002">
    <property type="protein sequence ID" value="TRY80057.1"/>
    <property type="molecule type" value="Genomic_DNA"/>
</dbReference>
<accession>A0A553PQU5</accession>
<dbReference type="PANTHER" id="PTHR11254:SF320">
    <property type="entry name" value="HECT-TYPE E3 UBIQUITIN TRANSFERASE"/>
    <property type="match status" value="1"/>
</dbReference>
<comment type="caution">
    <text evidence="12">The sequence shown here is derived from an EMBL/GenBank/DDBJ whole genome shotgun (WGS) entry which is preliminary data.</text>
</comment>
<feature type="compositionally biased region" description="Polar residues" evidence="8">
    <location>
        <begin position="373"/>
        <end position="392"/>
    </location>
</feature>
<dbReference type="OrthoDB" id="5987976at2759"/>
<feature type="domain" description="HECT" evidence="11">
    <location>
        <begin position="1451"/>
        <end position="1788"/>
    </location>
</feature>